<organism evidence="1 2">
    <name type="scientific">Mesorhizobium plurifarium</name>
    <dbReference type="NCBI Taxonomy" id="69974"/>
    <lineage>
        <taxon>Bacteria</taxon>
        <taxon>Pseudomonadati</taxon>
        <taxon>Pseudomonadota</taxon>
        <taxon>Alphaproteobacteria</taxon>
        <taxon>Hyphomicrobiales</taxon>
        <taxon>Phyllobacteriaceae</taxon>
        <taxon>Mesorhizobium</taxon>
    </lineage>
</organism>
<proteinExistence type="predicted"/>
<evidence type="ECO:0000313" key="1">
    <source>
        <dbReference type="EMBL" id="CDX12374.1"/>
    </source>
</evidence>
<name>A0A090DGP6_MESPL</name>
<evidence type="ECO:0000313" key="2">
    <source>
        <dbReference type="Proteomes" id="UP000046373"/>
    </source>
</evidence>
<gene>
    <name evidence="1" type="ORF">MPLDJ20_10024</name>
</gene>
<dbReference type="AlphaFoldDB" id="A0A090DGP6"/>
<accession>A0A090DGP6</accession>
<dbReference type="Proteomes" id="UP000046373">
    <property type="component" value="Unassembled WGS sequence"/>
</dbReference>
<protein>
    <submittedName>
        <fullName evidence="1">Uncharacterized protein</fullName>
    </submittedName>
</protein>
<reference evidence="1 2" key="1">
    <citation type="submission" date="2014-08" db="EMBL/GenBank/DDBJ databases">
        <authorList>
            <person name="Moulin Lionel"/>
        </authorList>
    </citation>
    <scope>NUCLEOTIDE SEQUENCE [LARGE SCALE GENOMIC DNA]</scope>
</reference>
<dbReference type="EMBL" id="CCNB01000001">
    <property type="protein sequence ID" value="CDX12374.1"/>
    <property type="molecule type" value="Genomic_DNA"/>
</dbReference>
<sequence length="23" mass="2778">MYYVYSRGPTQTQWMISPENRLG</sequence>